<evidence type="ECO:0000313" key="3">
    <source>
        <dbReference type="Proteomes" id="UP001595912"/>
    </source>
</evidence>
<name>A0ABV9VKW0_9ACTN</name>
<comment type="caution">
    <text evidence="2">The sequence shown here is derived from an EMBL/GenBank/DDBJ whole genome shotgun (WGS) entry which is preliminary data.</text>
</comment>
<accession>A0ABV9VKW0</accession>
<dbReference type="Proteomes" id="UP001595912">
    <property type="component" value="Unassembled WGS sequence"/>
</dbReference>
<protein>
    <submittedName>
        <fullName evidence="2">DUF397 domain-containing protein</fullName>
    </submittedName>
</protein>
<proteinExistence type="predicted"/>
<evidence type="ECO:0000259" key="1">
    <source>
        <dbReference type="Pfam" id="PF04149"/>
    </source>
</evidence>
<organism evidence="2 3">
    <name type="scientific">Dactylosporangium cerinum</name>
    <dbReference type="NCBI Taxonomy" id="1434730"/>
    <lineage>
        <taxon>Bacteria</taxon>
        <taxon>Bacillati</taxon>
        <taxon>Actinomycetota</taxon>
        <taxon>Actinomycetes</taxon>
        <taxon>Micromonosporales</taxon>
        <taxon>Micromonosporaceae</taxon>
        <taxon>Dactylosporangium</taxon>
    </lineage>
</organism>
<gene>
    <name evidence="2" type="ORF">ACFPIJ_04135</name>
</gene>
<reference evidence="3" key="1">
    <citation type="journal article" date="2019" name="Int. J. Syst. Evol. Microbiol.">
        <title>The Global Catalogue of Microorganisms (GCM) 10K type strain sequencing project: providing services to taxonomists for standard genome sequencing and annotation.</title>
        <authorList>
            <consortium name="The Broad Institute Genomics Platform"/>
            <consortium name="The Broad Institute Genome Sequencing Center for Infectious Disease"/>
            <person name="Wu L."/>
            <person name="Ma J."/>
        </authorList>
    </citation>
    <scope>NUCLEOTIDE SEQUENCE [LARGE SCALE GENOMIC DNA]</scope>
    <source>
        <strain evidence="3">CGMCC 4.7152</strain>
    </source>
</reference>
<dbReference type="Pfam" id="PF04149">
    <property type="entry name" value="DUF397"/>
    <property type="match status" value="1"/>
</dbReference>
<keyword evidence="3" id="KW-1185">Reference proteome</keyword>
<feature type="domain" description="DUF397" evidence="1">
    <location>
        <begin position="18"/>
        <end position="69"/>
    </location>
</feature>
<dbReference type="EMBL" id="JBHSIU010000005">
    <property type="protein sequence ID" value="MFC4997011.1"/>
    <property type="molecule type" value="Genomic_DNA"/>
</dbReference>
<dbReference type="RefSeq" id="WP_380113232.1">
    <property type="nucleotide sequence ID" value="NZ_JBHSIU010000005.1"/>
</dbReference>
<evidence type="ECO:0000313" key="2">
    <source>
        <dbReference type="EMBL" id="MFC4997011.1"/>
    </source>
</evidence>
<sequence length="76" mass="8497">MFTCERKPGNVLPTTGPLTWRKSKACSNAACIEIAEQSSSFLMRDSKEARGPMLTFSRADWGNFIAGIRDNTLKRE</sequence>
<dbReference type="InterPro" id="IPR007278">
    <property type="entry name" value="DUF397"/>
</dbReference>